<name>A0ACB8U0H6_9APHY</name>
<sequence>MHLNLPRATEDEIGASAPADLAGWLFFQIAAGHIALPILVATFLFAKTVPVHPAVVTVCITWILSGIFSTLLFYVGQHKGPEPSQGLCIAQASLLGATPIMTCSALFLLAYRLWRTWDNGVEDVSYESRRQKYLKLIIYLIPFIVFGLFVAIAADLGLNHTERVNREQHYFYCSLDFSQFSDAVQVIATILCVASIMLQGRSDPFIFLLLINSVYPPADIATKASRFWHAIRERNSLTDEMMSLLIRSAVFTLYLFASTFVNLISIWVPMGALPDMLSASVGMALFCIFISQRSIAEAWRFWKRPRMHDASRTVPIHHVDGSKFTPLPKRRYKAYRDRTSSSLDSSSALSLSGPHALDSFKEFRYDQPPTPGEGVQIIRRPEEAFRSGMAKPDKRDRSSISTWGF</sequence>
<dbReference type="Proteomes" id="UP001055072">
    <property type="component" value="Unassembled WGS sequence"/>
</dbReference>
<reference evidence="1" key="1">
    <citation type="journal article" date="2021" name="Environ. Microbiol.">
        <title>Gene family expansions and transcriptome signatures uncover fungal adaptations to wood decay.</title>
        <authorList>
            <person name="Hage H."/>
            <person name="Miyauchi S."/>
            <person name="Viragh M."/>
            <person name="Drula E."/>
            <person name="Min B."/>
            <person name="Chaduli D."/>
            <person name="Navarro D."/>
            <person name="Favel A."/>
            <person name="Norest M."/>
            <person name="Lesage-Meessen L."/>
            <person name="Balint B."/>
            <person name="Merenyi Z."/>
            <person name="de Eugenio L."/>
            <person name="Morin E."/>
            <person name="Martinez A.T."/>
            <person name="Baldrian P."/>
            <person name="Stursova M."/>
            <person name="Martinez M.J."/>
            <person name="Novotny C."/>
            <person name="Magnuson J.K."/>
            <person name="Spatafora J.W."/>
            <person name="Maurice S."/>
            <person name="Pangilinan J."/>
            <person name="Andreopoulos W."/>
            <person name="LaButti K."/>
            <person name="Hundley H."/>
            <person name="Na H."/>
            <person name="Kuo A."/>
            <person name="Barry K."/>
            <person name="Lipzen A."/>
            <person name="Henrissat B."/>
            <person name="Riley R."/>
            <person name="Ahrendt S."/>
            <person name="Nagy L.G."/>
            <person name="Grigoriev I.V."/>
            <person name="Martin F."/>
            <person name="Rosso M.N."/>
        </authorList>
    </citation>
    <scope>NUCLEOTIDE SEQUENCE</scope>
    <source>
        <strain evidence="1">CBS 384.51</strain>
    </source>
</reference>
<organism evidence="1 2">
    <name type="scientific">Irpex rosettiformis</name>
    <dbReference type="NCBI Taxonomy" id="378272"/>
    <lineage>
        <taxon>Eukaryota</taxon>
        <taxon>Fungi</taxon>
        <taxon>Dikarya</taxon>
        <taxon>Basidiomycota</taxon>
        <taxon>Agaricomycotina</taxon>
        <taxon>Agaricomycetes</taxon>
        <taxon>Polyporales</taxon>
        <taxon>Irpicaceae</taxon>
        <taxon>Irpex</taxon>
    </lineage>
</organism>
<evidence type="ECO:0000313" key="2">
    <source>
        <dbReference type="Proteomes" id="UP001055072"/>
    </source>
</evidence>
<evidence type="ECO:0000313" key="1">
    <source>
        <dbReference type="EMBL" id="KAI0087853.1"/>
    </source>
</evidence>
<gene>
    <name evidence="1" type="ORF">BDY19DRAFT_227512</name>
</gene>
<protein>
    <submittedName>
        <fullName evidence="1">Uncharacterized protein</fullName>
    </submittedName>
</protein>
<keyword evidence="2" id="KW-1185">Reference proteome</keyword>
<accession>A0ACB8U0H6</accession>
<proteinExistence type="predicted"/>
<dbReference type="EMBL" id="MU274916">
    <property type="protein sequence ID" value="KAI0087853.1"/>
    <property type="molecule type" value="Genomic_DNA"/>
</dbReference>
<comment type="caution">
    <text evidence="1">The sequence shown here is derived from an EMBL/GenBank/DDBJ whole genome shotgun (WGS) entry which is preliminary data.</text>
</comment>